<comment type="caution">
    <text evidence="10">The sequence shown here is derived from an EMBL/GenBank/DDBJ whole genome shotgun (WGS) entry which is preliminary data.</text>
</comment>
<dbReference type="EMBL" id="JABSNP010000008">
    <property type="protein sequence ID" value="NRT19239.1"/>
    <property type="molecule type" value="Genomic_DNA"/>
</dbReference>
<evidence type="ECO:0000256" key="3">
    <source>
        <dbReference type="ARBA" id="ARBA00022676"/>
    </source>
</evidence>
<protein>
    <recommendedName>
        <fullName evidence="9">Glycosyltransferase RgtA/B/C/D-like domain-containing protein</fullName>
    </recommendedName>
</protein>
<feature type="domain" description="Glycosyltransferase RgtA/B/C/D-like" evidence="9">
    <location>
        <begin position="119"/>
        <end position="229"/>
    </location>
</feature>
<reference evidence="10 11" key="1">
    <citation type="submission" date="2020-05" db="EMBL/GenBank/DDBJ databases">
        <title>Genomic Encyclopedia of Type Strains, Phase IV (KMG-V): Genome sequencing to study the core and pangenomes of soil and plant-associated prokaryotes.</title>
        <authorList>
            <person name="Whitman W."/>
        </authorList>
    </citation>
    <scope>NUCLEOTIDE SEQUENCE [LARGE SCALE GENOMIC DNA]</scope>
    <source>
        <strain evidence="10 11">9A</strain>
    </source>
</reference>
<comment type="subcellular location">
    <subcellularLocation>
        <location evidence="1">Cell membrane</location>
        <topology evidence="1">Multi-pass membrane protein</topology>
    </subcellularLocation>
</comment>
<dbReference type="Pfam" id="PF13231">
    <property type="entry name" value="PMT_2"/>
    <property type="match status" value="1"/>
</dbReference>
<feature type="transmembrane region" description="Helical" evidence="8">
    <location>
        <begin position="370"/>
        <end position="389"/>
    </location>
</feature>
<keyword evidence="11" id="KW-1185">Reference proteome</keyword>
<evidence type="ECO:0000256" key="7">
    <source>
        <dbReference type="ARBA" id="ARBA00023136"/>
    </source>
</evidence>
<dbReference type="PANTHER" id="PTHR33908:SF11">
    <property type="entry name" value="MEMBRANE PROTEIN"/>
    <property type="match status" value="1"/>
</dbReference>
<organism evidence="10 11">
    <name type="scientific">Hymenobacter caeli</name>
    <dbReference type="NCBI Taxonomy" id="2735894"/>
    <lineage>
        <taxon>Bacteria</taxon>
        <taxon>Pseudomonadati</taxon>
        <taxon>Bacteroidota</taxon>
        <taxon>Cytophagia</taxon>
        <taxon>Cytophagales</taxon>
        <taxon>Hymenobacteraceae</taxon>
        <taxon>Hymenobacter</taxon>
    </lineage>
</organism>
<accession>A0ABX2FRZ3</accession>
<evidence type="ECO:0000259" key="9">
    <source>
        <dbReference type="Pfam" id="PF13231"/>
    </source>
</evidence>
<feature type="transmembrane region" description="Helical" evidence="8">
    <location>
        <begin position="145"/>
        <end position="165"/>
    </location>
</feature>
<keyword evidence="5 8" id="KW-0812">Transmembrane</keyword>
<keyword evidence="2" id="KW-1003">Cell membrane</keyword>
<feature type="transmembrane region" description="Helical" evidence="8">
    <location>
        <begin position="243"/>
        <end position="267"/>
    </location>
</feature>
<feature type="transmembrane region" description="Helical" evidence="8">
    <location>
        <begin position="343"/>
        <end position="364"/>
    </location>
</feature>
<name>A0ABX2FRZ3_9BACT</name>
<feature type="transmembrane region" description="Helical" evidence="8">
    <location>
        <begin position="303"/>
        <end position="323"/>
    </location>
</feature>
<proteinExistence type="predicted"/>
<gene>
    <name evidence="10" type="ORF">HNP98_002063</name>
</gene>
<evidence type="ECO:0000256" key="2">
    <source>
        <dbReference type="ARBA" id="ARBA00022475"/>
    </source>
</evidence>
<feature type="transmembrane region" description="Helical" evidence="8">
    <location>
        <begin position="20"/>
        <end position="36"/>
    </location>
</feature>
<evidence type="ECO:0000313" key="10">
    <source>
        <dbReference type="EMBL" id="NRT19239.1"/>
    </source>
</evidence>
<feature type="transmembrane region" description="Helical" evidence="8">
    <location>
        <begin position="401"/>
        <end position="422"/>
    </location>
</feature>
<evidence type="ECO:0000256" key="8">
    <source>
        <dbReference type="SAM" id="Phobius"/>
    </source>
</evidence>
<feature type="transmembrane region" description="Helical" evidence="8">
    <location>
        <begin position="279"/>
        <end position="297"/>
    </location>
</feature>
<keyword evidence="4" id="KW-0808">Transferase</keyword>
<keyword evidence="7 8" id="KW-0472">Membrane</keyword>
<sequence>MTTDRIRASFAPATKTQRLVVGAFFTGLLLLGLWLVRDYGVSVDEGQSRMNGMVSLKYLGDRYFPEFIRTHGEFAAYAGLPLPQYYDRDYGVVFELPVTWLEQALGLTSWRDIFQLRHLCTFLVCLAGVGAVYRLARRRFSDWRLGLLAALLLVLSPRLFADSFYNDKDAVFMGLFAVATNTAVAFVARPTWRRMGWHALACALTIDVRIMGVVLPLATLALLGLQAGRGAYRGQRVAAPAAAYLPLLAGLVVALWPYLWAAPWVNFAQAFANMAKFRWNSDVLYAGRLIPAVALPWHYAPVWIAITTPVLYLVGWAVGAAAILRRLGYRRWQLYAGDEWQDLLFLGLTVAPVAAVVLLHSVIYDGWRQLYFVYPSLLLVALRGLVAVARWRPAAPRWQRAWQPLCYGVLGASLLTTAVQMVTMHPLQNTYFNLLPGRHLEERYELDYWVLSYRQGLEWIARHDDRAHVKVAAQMPTVLESNRRMLSDYDQDRLEVVTDGQQADYYLTTYRWHPYPYTEYPQEVAALRAGGQRVLSIFRVRW</sequence>
<evidence type="ECO:0000256" key="6">
    <source>
        <dbReference type="ARBA" id="ARBA00022989"/>
    </source>
</evidence>
<dbReference type="Proteomes" id="UP000779507">
    <property type="component" value="Unassembled WGS sequence"/>
</dbReference>
<evidence type="ECO:0000256" key="5">
    <source>
        <dbReference type="ARBA" id="ARBA00022692"/>
    </source>
</evidence>
<feature type="transmembrane region" description="Helical" evidence="8">
    <location>
        <begin position="171"/>
        <end position="188"/>
    </location>
</feature>
<dbReference type="PANTHER" id="PTHR33908">
    <property type="entry name" value="MANNOSYLTRANSFERASE YKCB-RELATED"/>
    <property type="match status" value="1"/>
</dbReference>
<evidence type="ECO:0000256" key="1">
    <source>
        <dbReference type="ARBA" id="ARBA00004651"/>
    </source>
</evidence>
<dbReference type="InterPro" id="IPR038731">
    <property type="entry name" value="RgtA/B/C-like"/>
</dbReference>
<feature type="transmembrane region" description="Helical" evidence="8">
    <location>
        <begin position="200"/>
        <end position="223"/>
    </location>
</feature>
<keyword evidence="3" id="KW-0328">Glycosyltransferase</keyword>
<evidence type="ECO:0000313" key="11">
    <source>
        <dbReference type="Proteomes" id="UP000779507"/>
    </source>
</evidence>
<feature type="transmembrane region" description="Helical" evidence="8">
    <location>
        <begin position="114"/>
        <end position="133"/>
    </location>
</feature>
<keyword evidence="6 8" id="KW-1133">Transmembrane helix</keyword>
<dbReference type="RefSeq" id="WP_173809973.1">
    <property type="nucleotide sequence ID" value="NZ_JABSNP010000008.1"/>
</dbReference>
<evidence type="ECO:0000256" key="4">
    <source>
        <dbReference type="ARBA" id="ARBA00022679"/>
    </source>
</evidence>
<dbReference type="InterPro" id="IPR050297">
    <property type="entry name" value="LipidA_mod_glycosyltrf_83"/>
</dbReference>